<gene>
    <name evidence="6" type="ORF">ACFSGX_12515</name>
</gene>
<dbReference type="InterPro" id="IPR049468">
    <property type="entry name" value="Restrct_endonuc-II-like_dom"/>
</dbReference>
<feature type="domain" description="DNA2/NAM7 helicase helicase" evidence="3">
    <location>
        <begin position="1229"/>
        <end position="1271"/>
    </location>
</feature>
<feature type="domain" description="Restriction endonuclease type II-like" evidence="5">
    <location>
        <begin position="1539"/>
        <end position="1636"/>
    </location>
</feature>
<dbReference type="InterPro" id="IPR025103">
    <property type="entry name" value="DUF4011"/>
</dbReference>
<feature type="domain" description="DNA2/NAM7 helicase helicase" evidence="3">
    <location>
        <begin position="330"/>
        <end position="394"/>
    </location>
</feature>
<dbReference type="Pfam" id="PF13087">
    <property type="entry name" value="AAA_12"/>
    <property type="match status" value="1"/>
</dbReference>
<organism evidence="6 7">
    <name type="scientific">Sphingomonas arantia</name>
    <dbReference type="NCBI Taxonomy" id="1460676"/>
    <lineage>
        <taxon>Bacteria</taxon>
        <taxon>Pseudomonadati</taxon>
        <taxon>Pseudomonadota</taxon>
        <taxon>Alphaproteobacteria</taxon>
        <taxon>Sphingomonadales</taxon>
        <taxon>Sphingomonadaceae</taxon>
        <taxon>Sphingomonas</taxon>
    </lineage>
</organism>
<dbReference type="Pfam" id="PF04326">
    <property type="entry name" value="SLFN_AlbA_2"/>
    <property type="match status" value="1"/>
</dbReference>
<protein>
    <submittedName>
        <fullName evidence="6">DUF3320 domain-containing protein</fullName>
    </submittedName>
</protein>
<dbReference type="SUPFAM" id="SSF52540">
    <property type="entry name" value="P-loop containing nucleoside triphosphate hydrolases"/>
    <property type="match status" value="2"/>
</dbReference>
<dbReference type="InterPro" id="IPR007421">
    <property type="entry name" value="Schlafen_AlbA_2_dom"/>
</dbReference>
<dbReference type="Pfam" id="PF11784">
    <property type="entry name" value="DUF3320"/>
    <property type="match status" value="1"/>
</dbReference>
<dbReference type="Pfam" id="PF13086">
    <property type="entry name" value="AAA_11"/>
    <property type="match status" value="2"/>
</dbReference>
<dbReference type="RefSeq" id="WP_380930366.1">
    <property type="nucleotide sequence ID" value="NZ_JBHUGS010000003.1"/>
</dbReference>
<evidence type="ECO:0000313" key="6">
    <source>
        <dbReference type="EMBL" id="MFD1951589.1"/>
    </source>
</evidence>
<dbReference type="InterPro" id="IPR041679">
    <property type="entry name" value="DNA2/NAM7-like_C"/>
</dbReference>
<dbReference type="PANTHER" id="PTHR10887:SF530">
    <property type="entry name" value="SUPERFAMILY I DNA HELICASES"/>
    <property type="match status" value="1"/>
</dbReference>
<dbReference type="Proteomes" id="UP001597400">
    <property type="component" value="Unassembled WGS sequence"/>
</dbReference>
<dbReference type="InterPro" id="IPR045055">
    <property type="entry name" value="DNA2/NAM7-like"/>
</dbReference>
<comment type="caution">
    <text evidence="6">The sequence shown here is derived from an EMBL/GenBank/DDBJ whole genome shotgun (WGS) entry which is preliminary data.</text>
</comment>
<dbReference type="Pfam" id="PF13195">
    <property type="entry name" value="DUF4011"/>
    <property type="match status" value="1"/>
</dbReference>
<dbReference type="EMBL" id="JBHUGS010000003">
    <property type="protein sequence ID" value="MFD1951589.1"/>
    <property type="molecule type" value="Genomic_DNA"/>
</dbReference>
<feature type="domain" description="DNA2/NAM7 helicase-like C-terminal" evidence="4">
    <location>
        <begin position="1305"/>
        <end position="1493"/>
    </location>
</feature>
<dbReference type="Gene3D" id="3.40.50.300">
    <property type="entry name" value="P-loop containing nucleotide triphosphate hydrolases"/>
    <property type="match status" value="3"/>
</dbReference>
<dbReference type="Pfam" id="PF18741">
    <property type="entry name" value="MTES_1575"/>
    <property type="match status" value="1"/>
</dbReference>
<evidence type="ECO:0000259" key="5">
    <source>
        <dbReference type="Pfam" id="PF18741"/>
    </source>
</evidence>
<evidence type="ECO:0000259" key="1">
    <source>
        <dbReference type="Pfam" id="PF04326"/>
    </source>
</evidence>
<dbReference type="InterPro" id="IPR021754">
    <property type="entry name" value="DUF3320"/>
</dbReference>
<dbReference type="PANTHER" id="PTHR10887">
    <property type="entry name" value="DNA2/NAM7 HELICASE FAMILY"/>
    <property type="match status" value="1"/>
</dbReference>
<accession>A0ABW4U1V6</accession>
<dbReference type="SUPFAM" id="SSF52980">
    <property type="entry name" value="Restriction endonuclease-like"/>
    <property type="match status" value="1"/>
</dbReference>
<evidence type="ECO:0000259" key="3">
    <source>
        <dbReference type="Pfam" id="PF13086"/>
    </source>
</evidence>
<dbReference type="InterPro" id="IPR041677">
    <property type="entry name" value="DNA2/NAM7_AAA_11"/>
</dbReference>
<dbReference type="Gene3D" id="3.40.960.10">
    <property type="entry name" value="VSR Endonuclease"/>
    <property type="match status" value="1"/>
</dbReference>
<sequence length="2043" mass="222602">MATLFIENEAELPASVFQSDLPVDEKLDRARTELLDLSARNRLLNMPRSSKGAKAVEIVDEVSREVFRMLVTEGRPFTFLAGKAASAGEPTGDDIPIEEADEIADLAQPEHDIADERGVFSRHSDTRLQTRLTPKGLQKRLLDLYFDARTLEEEQGVNILYLALGALKWIDPNNAANVRFAPLVLIPAQLERGNAGEKFKLRMRPEDYASNLSLEAFLDRVHGIRLPAFEAGEGFTPDAYFVEVAEAVSSKPGWEVQPDVIVLGFFSFAKFLMYRDLDPGTWPNGGRITDRALVRGLLSDGFEGSEGMIPEDANIDPFIPPSEMLHIVDSDSSQALAVHEVRRGRDMVIQGPPGTGKSQTIANIIASAVADGKTVLFVAEKMAALEVVKRRLDATGVGDACLELHSNKANKRAVLEELRRTWELGAPRHQDAGSLHARLETARNQLNDHAERMHTPHPASGLTPFQVVGQLSRLRLDGEKPSDLTLVAPETWSVDGFSERHGVIGELAERIGVIGRPSEHAWRGVGLSSILPTDVERLEERLGGLIERLAEIDASQAALANLLELPPISTLDDIAVLVVLANRLANTPPLEGPALADVTWDRGFDNIDLLLTTGYRSAELERKLGSKVTADGRTTDLSETIAALDELPSSLTVDGFGQIASLATMLPRLMAEAGALARALGRDAPTSVDEARKLAAIGERVAAAPDTDPDAFASEVWNSGVERAAEVVDAVAALEGATSTTMGNVTDAAWVADIGSVRATLASHGTSFMRFLSGEWRSANRLVRSLLTSPDSPLEDRLVLLDALAKGQVARRKIEQDGDFARSAFGSEWRGDRSLSAPLLSVVEWMRSLRGLGAEPRIIAARRPDRGEVETRASRTTVLIEQLDPALSAVWDALGATQPLAFGDALRAERADLGALMTVMARMHAADEETSTVFVSTPAALDDRRRELRNLIELQEKLAWIEGQRELGRSAFAASWLGPASDWTALRTAAEWIRTNSDIRLLSSRLVDREAPARDGADASARTTAVLQDLSAVASQLQLALVVSLGRETFGEVPIADLMAHLERWRTSGERLFQWTAYRDRAERASALGCSDVVNRLSDGRLTTDGAVSAFEMAYYEAVYADQIAADADLGTFDGTLHGRLAREFADMDRQRIATASFEVVKAHHDAVPPRDGGAVGPLGTLRAEIARKRGHMPIRRLMEKAAPAVQALKPVFMMSPLSVAQFLTPGLFDFDLLVMDEASQIQPVDALGAVARAKQVVVVGDPKQLPPTAFFSKMTGGGAEDDDDSGSRVADIESILGLFTARGLPMRMLRWHYRSKHQSLIAVSNRQFYENKLFIVPSPYTAEAGMGLRFHRIPQGVFDSGGTRINVVEAKIVALAIVAHAQESPELSLGVAAFSAAQRRAILDQLEVLRRGLPPEVENFFQLHPSEPFFVKNLENVQGDERDVIFISVGYGPTVPGGRVPMRFGPLGSEGGERRLNVLISRAKQRCEVFASMSDEDIEPDFARTRKGVLAFKLFLHFARTGKMVMAESTGRDHDSVFEEQVAKALQSRGYQVHRQVGLAGFFIDLAVSDSERPGRYLLGIECDGASYHGARSARDRDRLRQSVLESHGWTIHRIWSTDWFQRPNEQIDLVVARIEAAKAEHDAQAAGVKAARAVPIEIVTIDREGFTEIGLTAADAEPASTLYEEIELSRPRHLVCELHDAPRGALSALAEEVVRTEGPVHVFEVVNRIRDAWGLKRAGGRIQDAVESAIAVSIREGRVEEDGDFLSIPGKAPKVRDRSAVRSASLRKSDSLPPAELESAILDVVRANYGATDDQVVMSAARAVGFKSTSAQLRELLAEVIAAAVSGDRLARRNGMLVVGKSASPAKTHKRPASPLVQLIAEGESERVEFKETLRWDVVLKETNKKLEDVVVKTLAGFANRSGGTLVIGVADDGSVPGLERDFGNLGGNSDKFELHLTNLIGKHFGPAFRAARIKVSFPQHDAVEVCRIDVEPSSTPVFVSIADRGGTIAERFFVRSGNSTQEMTPSTTARYIGDHFRNQS</sequence>
<proteinExistence type="predicted"/>
<name>A0ABW4U1V6_9SPHN</name>
<dbReference type="InterPro" id="IPR011335">
    <property type="entry name" value="Restrct_endonuc-II-like"/>
</dbReference>
<feature type="domain" description="DUF3320" evidence="2">
    <location>
        <begin position="1699"/>
        <end position="1746"/>
    </location>
</feature>
<evidence type="ECO:0000259" key="2">
    <source>
        <dbReference type="Pfam" id="PF11784"/>
    </source>
</evidence>
<dbReference type="Gene3D" id="3.30.950.30">
    <property type="entry name" value="Schlafen, AAA domain"/>
    <property type="match status" value="1"/>
</dbReference>
<evidence type="ECO:0000313" key="7">
    <source>
        <dbReference type="Proteomes" id="UP001597400"/>
    </source>
</evidence>
<dbReference type="CDD" id="cd18808">
    <property type="entry name" value="SF1_C_Upf1"/>
    <property type="match status" value="1"/>
</dbReference>
<dbReference type="InterPro" id="IPR027417">
    <property type="entry name" value="P-loop_NTPase"/>
</dbReference>
<reference evidence="7" key="1">
    <citation type="journal article" date="2019" name="Int. J. Syst. Evol. Microbiol.">
        <title>The Global Catalogue of Microorganisms (GCM) 10K type strain sequencing project: providing services to taxonomists for standard genome sequencing and annotation.</title>
        <authorList>
            <consortium name="The Broad Institute Genomics Platform"/>
            <consortium name="The Broad Institute Genome Sequencing Center for Infectious Disease"/>
            <person name="Wu L."/>
            <person name="Ma J."/>
        </authorList>
    </citation>
    <scope>NUCLEOTIDE SEQUENCE [LARGE SCALE GENOMIC DNA]</scope>
    <source>
        <strain evidence="7">CGMCC 1.12702</strain>
    </source>
</reference>
<feature type="domain" description="Schlafen AlbA-2" evidence="1">
    <location>
        <begin position="1886"/>
        <end position="2027"/>
    </location>
</feature>
<evidence type="ECO:0000259" key="4">
    <source>
        <dbReference type="Pfam" id="PF13087"/>
    </source>
</evidence>
<keyword evidence="7" id="KW-1185">Reference proteome</keyword>
<dbReference type="InterPro" id="IPR038461">
    <property type="entry name" value="Schlafen_AlbA_2_dom_sf"/>
</dbReference>
<dbReference type="InterPro" id="IPR047187">
    <property type="entry name" value="SF1_C_Upf1"/>
</dbReference>